<dbReference type="Pfam" id="PF13443">
    <property type="entry name" value="HTH_26"/>
    <property type="match status" value="1"/>
</dbReference>
<dbReference type="InterPro" id="IPR010982">
    <property type="entry name" value="Lambda_DNA-bd_dom_sf"/>
</dbReference>
<reference evidence="2 3" key="1">
    <citation type="submission" date="2019-10" db="EMBL/GenBank/DDBJ databases">
        <title>Comparative genomics of sulfur disproportionating microorganisms.</title>
        <authorList>
            <person name="Ward L.M."/>
            <person name="Bertran E."/>
            <person name="Johnston D."/>
        </authorList>
    </citation>
    <scope>NUCLEOTIDE SEQUENCE [LARGE SCALE GENOMIC DNA]</scope>
    <source>
        <strain evidence="2 3">DSM 14055</strain>
    </source>
</reference>
<sequence length="68" mass="8025">MFTYKPLLKTLIDKDLKLQDLREKLRISGATLAKINKGEYVSMETLDKICDFLDCEIQDVIRHVKRRN</sequence>
<evidence type="ECO:0000313" key="3">
    <source>
        <dbReference type="Proteomes" id="UP000441717"/>
    </source>
</evidence>
<dbReference type="PROSITE" id="PS50943">
    <property type="entry name" value="HTH_CROC1"/>
    <property type="match status" value="1"/>
</dbReference>
<dbReference type="EMBL" id="WHYR01000012">
    <property type="protein sequence ID" value="MQL51803.1"/>
    <property type="molecule type" value="Genomic_DNA"/>
</dbReference>
<dbReference type="Gene3D" id="1.10.260.40">
    <property type="entry name" value="lambda repressor-like DNA-binding domains"/>
    <property type="match status" value="1"/>
</dbReference>
<evidence type="ECO:0000259" key="1">
    <source>
        <dbReference type="PROSITE" id="PS50943"/>
    </source>
</evidence>
<dbReference type="RefSeq" id="WP_341473784.1">
    <property type="nucleotide sequence ID" value="NZ_WHYR01000012.1"/>
</dbReference>
<organism evidence="2 3">
    <name type="scientific">Desulfofundulus thermobenzoicus</name>
    <dbReference type="NCBI Taxonomy" id="29376"/>
    <lineage>
        <taxon>Bacteria</taxon>
        <taxon>Bacillati</taxon>
        <taxon>Bacillota</taxon>
        <taxon>Clostridia</taxon>
        <taxon>Eubacteriales</taxon>
        <taxon>Peptococcaceae</taxon>
        <taxon>Desulfofundulus</taxon>
    </lineage>
</organism>
<gene>
    <name evidence="2" type="ORF">GFC01_05905</name>
</gene>
<dbReference type="Proteomes" id="UP000441717">
    <property type="component" value="Unassembled WGS sequence"/>
</dbReference>
<accession>A0A6N7IQD2</accession>
<dbReference type="GO" id="GO:0003677">
    <property type="term" value="F:DNA binding"/>
    <property type="evidence" value="ECO:0007669"/>
    <property type="project" value="InterPro"/>
</dbReference>
<proteinExistence type="predicted"/>
<comment type="caution">
    <text evidence="2">The sequence shown here is derived from an EMBL/GenBank/DDBJ whole genome shotgun (WGS) entry which is preliminary data.</text>
</comment>
<feature type="domain" description="HTH cro/C1-type" evidence="1">
    <location>
        <begin position="14"/>
        <end position="60"/>
    </location>
</feature>
<dbReference type="SUPFAM" id="SSF47413">
    <property type="entry name" value="lambda repressor-like DNA-binding domains"/>
    <property type="match status" value="1"/>
</dbReference>
<dbReference type="InterPro" id="IPR001387">
    <property type="entry name" value="Cro/C1-type_HTH"/>
</dbReference>
<evidence type="ECO:0000313" key="2">
    <source>
        <dbReference type="EMBL" id="MQL51803.1"/>
    </source>
</evidence>
<protein>
    <submittedName>
        <fullName evidence="2">Helix-turn-helix domain-containing protein</fullName>
    </submittedName>
</protein>
<name>A0A6N7IQD2_9FIRM</name>
<dbReference type="AlphaFoldDB" id="A0A6N7IQD2"/>
<keyword evidence="3" id="KW-1185">Reference proteome</keyword>